<evidence type="ECO:0000256" key="1">
    <source>
        <dbReference type="ARBA" id="ARBA00004651"/>
    </source>
</evidence>
<feature type="compositionally biased region" description="Low complexity" evidence="8">
    <location>
        <begin position="12"/>
        <end position="22"/>
    </location>
</feature>
<feature type="transmembrane region" description="Helical" evidence="7">
    <location>
        <begin position="160"/>
        <end position="179"/>
    </location>
</feature>
<comment type="similarity">
    <text evidence="7">Belongs to the binding-protein-dependent transport system permease family.</text>
</comment>
<keyword evidence="5 7" id="KW-1133">Transmembrane helix</keyword>
<name>A0A8J3VPJ8_9ACTN</name>
<feature type="region of interest" description="Disordered" evidence="8">
    <location>
        <begin position="1"/>
        <end position="25"/>
    </location>
</feature>
<evidence type="ECO:0000313" key="10">
    <source>
        <dbReference type="EMBL" id="GIH14037.1"/>
    </source>
</evidence>
<protein>
    <submittedName>
        <fullName evidence="10">Sugar ABC transporter permease</fullName>
    </submittedName>
</protein>
<dbReference type="InterPro" id="IPR035906">
    <property type="entry name" value="MetI-like_sf"/>
</dbReference>
<accession>A0A8J3VPJ8</accession>
<feature type="transmembrane region" description="Helical" evidence="7">
    <location>
        <begin position="95"/>
        <end position="117"/>
    </location>
</feature>
<evidence type="ECO:0000256" key="4">
    <source>
        <dbReference type="ARBA" id="ARBA00022692"/>
    </source>
</evidence>
<dbReference type="CDD" id="cd06261">
    <property type="entry name" value="TM_PBP2"/>
    <property type="match status" value="1"/>
</dbReference>
<evidence type="ECO:0000256" key="3">
    <source>
        <dbReference type="ARBA" id="ARBA00022475"/>
    </source>
</evidence>
<dbReference type="PANTHER" id="PTHR43744:SF8">
    <property type="entry name" value="SN-GLYCEROL-3-PHOSPHATE TRANSPORT SYSTEM PERMEASE PROTEIN UGPE"/>
    <property type="match status" value="1"/>
</dbReference>
<dbReference type="SUPFAM" id="SSF161098">
    <property type="entry name" value="MetI-like"/>
    <property type="match status" value="1"/>
</dbReference>
<feature type="domain" description="ABC transmembrane type-1" evidence="9">
    <location>
        <begin position="92"/>
        <end position="283"/>
    </location>
</feature>
<sequence length="297" mass="32298">MTVAVTARRDVPQAGRADAPRGGPRRRRRLHVPTYVVLIVLALFAIGPLIAMLFNAFKNNAQIGADPLSPPTSLSLSNFTTAWREGDFATTMRNSVILCLGSALGTCVIAGLAAYSLSHLNVPGGNGVVTYLFLGSAMPVQLFVVPLFSLWTSLHLTDSLFGLIVIYWATDAPFATLLLRSFLMKVPKEFVEAARLDGASDLQIARRVMLPLAWPGFMTVALIVGLWAWNEFFWAITFIHSPGKRPISTSFLAFQDQNSTDWGLTSAAALFMLVPVVLLFLSLQRRFVAGLTSGGLK</sequence>
<evidence type="ECO:0000256" key="8">
    <source>
        <dbReference type="SAM" id="MobiDB-lite"/>
    </source>
</evidence>
<dbReference type="Gene3D" id="1.10.3720.10">
    <property type="entry name" value="MetI-like"/>
    <property type="match status" value="1"/>
</dbReference>
<keyword evidence="3" id="KW-1003">Cell membrane</keyword>
<dbReference type="Proteomes" id="UP000642748">
    <property type="component" value="Unassembled WGS sequence"/>
</dbReference>
<dbReference type="RefSeq" id="WP_203917708.1">
    <property type="nucleotide sequence ID" value="NZ_BONZ01000021.1"/>
</dbReference>
<dbReference type="PROSITE" id="PS50928">
    <property type="entry name" value="ABC_TM1"/>
    <property type="match status" value="1"/>
</dbReference>
<keyword evidence="2 7" id="KW-0813">Transport</keyword>
<feature type="transmembrane region" description="Helical" evidence="7">
    <location>
        <begin position="35"/>
        <end position="57"/>
    </location>
</feature>
<keyword evidence="11" id="KW-1185">Reference proteome</keyword>
<feature type="transmembrane region" description="Helical" evidence="7">
    <location>
        <begin position="262"/>
        <end position="283"/>
    </location>
</feature>
<dbReference type="InterPro" id="IPR000515">
    <property type="entry name" value="MetI-like"/>
</dbReference>
<feature type="transmembrane region" description="Helical" evidence="7">
    <location>
        <begin position="208"/>
        <end position="229"/>
    </location>
</feature>
<dbReference type="Pfam" id="PF00528">
    <property type="entry name" value="BPD_transp_1"/>
    <property type="match status" value="1"/>
</dbReference>
<keyword evidence="4 7" id="KW-0812">Transmembrane</keyword>
<comment type="caution">
    <text evidence="10">The sequence shown here is derived from an EMBL/GenBank/DDBJ whole genome shotgun (WGS) entry which is preliminary data.</text>
</comment>
<evidence type="ECO:0000259" key="9">
    <source>
        <dbReference type="PROSITE" id="PS50928"/>
    </source>
</evidence>
<evidence type="ECO:0000256" key="7">
    <source>
        <dbReference type="RuleBase" id="RU363032"/>
    </source>
</evidence>
<dbReference type="GO" id="GO:0005886">
    <property type="term" value="C:plasma membrane"/>
    <property type="evidence" value="ECO:0007669"/>
    <property type="project" value="UniProtKB-SubCell"/>
</dbReference>
<evidence type="ECO:0000313" key="11">
    <source>
        <dbReference type="Proteomes" id="UP000642748"/>
    </source>
</evidence>
<dbReference type="EMBL" id="BONZ01000021">
    <property type="protein sequence ID" value="GIH14037.1"/>
    <property type="molecule type" value="Genomic_DNA"/>
</dbReference>
<evidence type="ECO:0000256" key="6">
    <source>
        <dbReference type="ARBA" id="ARBA00023136"/>
    </source>
</evidence>
<keyword evidence="6 7" id="KW-0472">Membrane</keyword>
<gene>
    <name evidence="10" type="primary">yurM</name>
    <name evidence="10" type="ORF">Raf01_22090</name>
</gene>
<reference evidence="10" key="1">
    <citation type="submission" date="2021-01" db="EMBL/GenBank/DDBJ databases">
        <title>Whole genome shotgun sequence of Rugosimonospora africana NBRC 104875.</title>
        <authorList>
            <person name="Komaki H."/>
            <person name="Tamura T."/>
        </authorList>
    </citation>
    <scope>NUCLEOTIDE SEQUENCE</scope>
    <source>
        <strain evidence="10">NBRC 104875</strain>
    </source>
</reference>
<feature type="transmembrane region" description="Helical" evidence="7">
    <location>
        <begin position="129"/>
        <end position="148"/>
    </location>
</feature>
<organism evidence="10 11">
    <name type="scientific">Rugosimonospora africana</name>
    <dbReference type="NCBI Taxonomy" id="556532"/>
    <lineage>
        <taxon>Bacteria</taxon>
        <taxon>Bacillati</taxon>
        <taxon>Actinomycetota</taxon>
        <taxon>Actinomycetes</taxon>
        <taxon>Micromonosporales</taxon>
        <taxon>Micromonosporaceae</taxon>
        <taxon>Rugosimonospora</taxon>
    </lineage>
</organism>
<evidence type="ECO:0000256" key="2">
    <source>
        <dbReference type="ARBA" id="ARBA00022448"/>
    </source>
</evidence>
<evidence type="ECO:0000256" key="5">
    <source>
        <dbReference type="ARBA" id="ARBA00022989"/>
    </source>
</evidence>
<comment type="subcellular location">
    <subcellularLocation>
        <location evidence="1 7">Cell membrane</location>
        <topology evidence="1 7">Multi-pass membrane protein</topology>
    </subcellularLocation>
</comment>
<dbReference type="AlphaFoldDB" id="A0A8J3VPJ8"/>
<dbReference type="PANTHER" id="PTHR43744">
    <property type="entry name" value="ABC TRANSPORTER PERMEASE PROTEIN MG189-RELATED-RELATED"/>
    <property type="match status" value="1"/>
</dbReference>
<dbReference type="GO" id="GO:0055085">
    <property type="term" value="P:transmembrane transport"/>
    <property type="evidence" value="ECO:0007669"/>
    <property type="project" value="InterPro"/>
</dbReference>
<proteinExistence type="inferred from homology"/>